<protein>
    <submittedName>
        <fullName evidence="8">Golgi transport 1 A family protein</fullName>
    </submittedName>
</protein>
<sequence>MLTLSDTQKVGLVMTSFGAFCTAFGILLMMDRGLLALGNVCTHPLVLLILFVTGSVLLVGLDRASSFFLEQSRLKGSVCFFGGIVFVLIKWPILGLLVEVFGFVNLFG</sequence>
<keyword evidence="9" id="KW-1185">Reference proteome</keyword>
<organism evidence="8 9">
    <name type="scientific">Acanthamoeba castellanii (strain ATCC 30010 / Neff)</name>
    <dbReference type="NCBI Taxonomy" id="1257118"/>
    <lineage>
        <taxon>Eukaryota</taxon>
        <taxon>Amoebozoa</taxon>
        <taxon>Discosea</taxon>
        <taxon>Longamoebia</taxon>
        <taxon>Centramoebida</taxon>
        <taxon>Acanthamoebidae</taxon>
        <taxon>Acanthamoeba</taxon>
    </lineage>
</organism>
<dbReference type="STRING" id="1257118.L8GIG7"/>
<comment type="similarity">
    <text evidence="6">Belongs to the GOT1 family.</text>
</comment>
<evidence type="ECO:0000256" key="4">
    <source>
        <dbReference type="ARBA" id="ARBA00023034"/>
    </source>
</evidence>
<dbReference type="OMA" id="FFFQRPK"/>
<dbReference type="PANTHER" id="PTHR21493">
    <property type="entry name" value="CGI-141-RELATED/LIPASE CONTAINING PROTEIN"/>
    <property type="match status" value="1"/>
</dbReference>
<keyword evidence="5 7" id="KW-0472">Membrane</keyword>
<dbReference type="InterPro" id="IPR045176">
    <property type="entry name" value="Got1"/>
</dbReference>
<dbReference type="Pfam" id="PF04178">
    <property type="entry name" value="Got1"/>
    <property type="match status" value="1"/>
</dbReference>
<name>L8GIG7_ACACF</name>
<proteinExistence type="inferred from homology"/>
<evidence type="ECO:0000256" key="5">
    <source>
        <dbReference type="ARBA" id="ARBA00023136"/>
    </source>
</evidence>
<keyword evidence="4" id="KW-0333">Golgi apparatus</keyword>
<evidence type="ECO:0000313" key="9">
    <source>
        <dbReference type="Proteomes" id="UP000011083"/>
    </source>
</evidence>
<feature type="transmembrane region" description="Helical" evidence="7">
    <location>
        <begin position="80"/>
        <end position="104"/>
    </location>
</feature>
<dbReference type="VEuPathDB" id="AmoebaDB:ACA1_091290"/>
<dbReference type="GeneID" id="14913239"/>
<evidence type="ECO:0000256" key="6">
    <source>
        <dbReference type="ARBA" id="ARBA00025799"/>
    </source>
</evidence>
<reference evidence="8 9" key="1">
    <citation type="journal article" date="2013" name="Genome Biol.">
        <title>Genome of Acanthamoeba castellanii highlights extensive lateral gene transfer and early evolution of tyrosine kinase signaling.</title>
        <authorList>
            <person name="Clarke M."/>
            <person name="Lohan A.J."/>
            <person name="Liu B."/>
            <person name="Lagkouvardos I."/>
            <person name="Roy S."/>
            <person name="Zafar N."/>
            <person name="Bertelli C."/>
            <person name="Schilde C."/>
            <person name="Kianianmomeni A."/>
            <person name="Burglin T.R."/>
            <person name="Frech C."/>
            <person name="Turcotte B."/>
            <person name="Kopec K.O."/>
            <person name="Synnott J.M."/>
            <person name="Choo C."/>
            <person name="Paponov I."/>
            <person name="Finkler A."/>
            <person name="Soon Heng Tan C."/>
            <person name="Hutchins A.P."/>
            <person name="Weinmeier T."/>
            <person name="Rattei T."/>
            <person name="Chu J.S."/>
            <person name="Gimenez G."/>
            <person name="Irimia M."/>
            <person name="Rigden D.J."/>
            <person name="Fitzpatrick D.A."/>
            <person name="Lorenzo-Morales J."/>
            <person name="Bateman A."/>
            <person name="Chiu C.H."/>
            <person name="Tang P."/>
            <person name="Hegemann P."/>
            <person name="Fromm H."/>
            <person name="Raoult D."/>
            <person name="Greub G."/>
            <person name="Miranda-Saavedra D."/>
            <person name="Chen N."/>
            <person name="Nash P."/>
            <person name="Ginger M.L."/>
            <person name="Horn M."/>
            <person name="Schaap P."/>
            <person name="Caler L."/>
            <person name="Loftus B."/>
        </authorList>
    </citation>
    <scope>NUCLEOTIDE SEQUENCE [LARGE SCALE GENOMIC DNA]</scope>
    <source>
        <strain evidence="8 9">Neff</strain>
    </source>
</reference>
<dbReference type="OrthoDB" id="204784at2759"/>
<evidence type="ECO:0000313" key="8">
    <source>
        <dbReference type="EMBL" id="ELR12619.1"/>
    </source>
</evidence>
<dbReference type="RefSeq" id="XP_004334632.1">
    <property type="nucleotide sequence ID" value="XM_004334584.1"/>
</dbReference>
<evidence type="ECO:0000256" key="2">
    <source>
        <dbReference type="ARBA" id="ARBA00022692"/>
    </source>
</evidence>
<dbReference type="GO" id="GO:0005829">
    <property type="term" value="C:cytosol"/>
    <property type="evidence" value="ECO:0007669"/>
    <property type="project" value="GOC"/>
</dbReference>
<gene>
    <name evidence="8" type="ORF">ACA1_091290</name>
</gene>
<keyword evidence="3 7" id="KW-1133">Transmembrane helix</keyword>
<evidence type="ECO:0000256" key="1">
    <source>
        <dbReference type="ARBA" id="ARBA00004653"/>
    </source>
</evidence>
<dbReference type="EMBL" id="KB008103">
    <property type="protein sequence ID" value="ELR12619.1"/>
    <property type="molecule type" value="Genomic_DNA"/>
</dbReference>
<keyword evidence="2 7" id="KW-0812">Transmembrane</keyword>
<feature type="transmembrane region" description="Helical" evidence="7">
    <location>
        <begin position="36"/>
        <end position="59"/>
    </location>
</feature>
<dbReference type="GO" id="GO:0000139">
    <property type="term" value="C:Golgi membrane"/>
    <property type="evidence" value="ECO:0007669"/>
    <property type="project" value="UniProtKB-SubCell"/>
</dbReference>
<evidence type="ECO:0000256" key="7">
    <source>
        <dbReference type="SAM" id="Phobius"/>
    </source>
</evidence>
<dbReference type="KEGG" id="acan:ACA1_091290"/>
<comment type="subcellular location">
    <subcellularLocation>
        <location evidence="1">Golgi apparatus membrane</location>
        <topology evidence="1">Multi-pass membrane protein</topology>
    </subcellularLocation>
</comment>
<dbReference type="InterPro" id="IPR007305">
    <property type="entry name" value="Vesicle_transpt_Got1/SFT2"/>
</dbReference>
<dbReference type="GO" id="GO:0006888">
    <property type="term" value="P:endoplasmic reticulum to Golgi vesicle-mediated transport"/>
    <property type="evidence" value="ECO:0007669"/>
    <property type="project" value="InterPro"/>
</dbReference>
<dbReference type="GO" id="GO:0042147">
    <property type="term" value="P:retrograde transport, endosome to Golgi"/>
    <property type="evidence" value="ECO:0007669"/>
    <property type="project" value="InterPro"/>
</dbReference>
<evidence type="ECO:0000256" key="3">
    <source>
        <dbReference type="ARBA" id="ARBA00022989"/>
    </source>
</evidence>
<dbReference type="Proteomes" id="UP000011083">
    <property type="component" value="Unassembled WGS sequence"/>
</dbReference>
<dbReference type="AlphaFoldDB" id="L8GIG7"/>
<accession>L8GIG7</accession>
<dbReference type="PANTHER" id="PTHR21493:SF9">
    <property type="entry name" value="GOLGI TRANSPORT PROTEIN 1-RELATED"/>
    <property type="match status" value="1"/>
</dbReference>
<feature type="transmembrane region" description="Helical" evidence="7">
    <location>
        <begin position="12"/>
        <end position="30"/>
    </location>
</feature>